<evidence type="ECO:0000256" key="4">
    <source>
        <dbReference type="ARBA" id="ARBA00022989"/>
    </source>
</evidence>
<dbReference type="InterPro" id="IPR005538">
    <property type="entry name" value="LrgA/CidA"/>
</dbReference>
<dbReference type="GO" id="GO:0016787">
    <property type="term" value="F:hydrolase activity"/>
    <property type="evidence" value="ECO:0007669"/>
    <property type="project" value="UniProtKB-KW"/>
</dbReference>
<keyword evidence="8" id="KW-1185">Reference proteome</keyword>
<dbReference type="OrthoDB" id="385012at2"/>
<accession>A0A7W6BYS7</accession>
<evidence type="ECO:0000313" key="7">
    <source>
        <dbReference type="EMBL" id="MBB3936176.1"/>
    </source>
</evidence>
<evidence type="ECO:0000256" key="3">
    <source>
        <dbReference type="ARBA" id="ARBA00022692"/>
    </source>
</evidence>
<dbReference type="EMBL" id="JACIDO010000004">
    <property type="protein sequence ID" value="MBB3936176.1"/>
    <property type="molecule type" value="Genomic_DNA"/>
</dbReference>
<dbReference type="AlphaFoldDB" id="A0A7W6BYS7"/>
<dbReference type="GO" id="GO:0005886">
    <property type="term" value="C:plasma membrane"/>
    <property type="evidence" value="ECO:0007669"/>
    <property type="project" value="UniProtKB-SubCell"/>
</dbReference>
<keyword evidence="4 6" id="KW-1133">Transmembrane helix</keyword>
<evidence type="ECO:0000256" key="1">
    <source>
        <dbReference type="ARBA" id="ARBA00004651"/>
    </source>
</evidence>
<evidence type="ECO:0000256" key="5">
    <source>
        <dbReference type="ARBA" id="ARBA00023136"/>
    </source>
</evidence>
<dbReference type="PANTHER" id="PTHR33931">
    <property type="entry name" value="HOLIN-LIKE PROTEIN CIDA-RELATED"/>
    <property type="match status" value="1"/>
</dbReference>
<dbReference type="PANTHER" id="PTHR33931:SF2">
    <property type="entry name" value="HOLIN-LIKE PROTEIN CIDA"/>
    <property type="match status" value="1"/>
</dbReference>
<protein>
    <submittedName>
        <fullName evidence="7">Putative effector of murein hydrolase LrgA (UPF0299 family)</fullName>
    </submittedName>
</protein>
<name>A0A7W6BYS7_9HYPH</name>
<feature type="transmembrane region" description="Helical" evidence="6">
    <location>
        <begin position="93"/>
        <end position="116"/>
    </location>
</feature>
<keyword evidence="7" id="KW-0378">Hydrolase</keyword>
<feature type="transmembrane region" description="Helical" evidence="6">
    <location>
        <begin position="64"/>
        <end position="81"/>
    </location>
</feature>
<sequence length="125" mass="12729">MLLGLFVLLACQLAGETVVRLLGLPVPGPVLGIVFLLGILAVTERRRAVGVASAEAPVGRVADGLLAHLGLLFVPAGVGIARSPDLLLANGPGVLAALVLSTVLTLLVTVGVFRLVRRRREGGAA</sequence>
<comment type="subcellular location">
    <subcellularLocation>
        <location evidence="1">Cell membrane</location>
        <topology evidence="1">Multi-pass membrane protein</topology>
    </subcellularLocation>
</comment>
<organism evidence="7 8">
    <name type="scientific">Aureimonas phyllosphaerae</name>
    <dbReference type="NCBI Taxonomy" id="1166078"/>
    <lineage>
        <taxon>Bacteria</taxon>
        <taxon>Pseudomonadati</taxon>
        <taxon>Pseudomonadota</taxon>
        <taxon>Alphaproteobacteria</taxon>
        <taxon>Hyphomicrobiales</taxon>
        <taxon>Aurantimonadaceae</taxon>
        <taxon>Aureimonas</taxon>
    </lineage>
</organism>
<keyword evidence="2" id="KW-1003">Cell membrane</keyword>
<evidence type="ECO:0000256" key="6">
    <source>
        <dbReference type="SAM" id="Phobius"/>
    </source>
</evidence>
<evidence type="ECO:0000313" key="8">
    <source>
        <dbReference type="Proteomes" id="UP000531216"/>
    </source>
</evidence>
<proteinExistence type="predicted"/>
<evidence type="ECO:0000256" key="2">
    <source>
        <dbReference type="ARBA" id="ARBA00022475"/>
    </source>
</evidence>
<dbReference type="RefSeq" id="WP_090963226.1">
    <property type="nucleotide sequence ID" value="NZ_CP181348.1"/>
</dbReference>
<comment type="caution">
    <text evidence="7">The sequence shown here is derived from an EMBL/GenBank/DDBJ whole genome shotgun (WGS) entry which is preliminary data.</text>
</comment>
<keyword evidence="3 6" id="KW-0812">Transmembrane</keyword>
<feature type="transmembrane region" description="Helical" evidence="6">
    <location>
        <begin position="24"/>
        <end position="43"/>
    </location>
</feature>
<reference evidence="7 8" key="1">
    <citation type="submission" date="2020-08" db="EMBL/GenBank/DDBJ databases">
        <title>Genomic Encyclopedia of Type Strains, Phase IV (KMG-IV): sequencing the most valuable type-strain genomes for metagenomic binning, comparative biology and taxonomic classification.</title>
        <authorList>
            <person name="Goeker M."/>
        </authorList>
    </citation>
    <scope>NUCLEOTIDE SEQUENCE [LARGE SCALE GENOMIC DNA]</scope>
    <source>
        <strain evidence="7 8">DSM 25024</strain>
    </source>
</reference>
<dbReference type="Pfam" id="PF03788">
    <property type="entry name" value="LrgA"/>
    <property type="match status" value="1"/>
</dbReference>
<keyword evidence="5 6" id="KW-0472">Membrane</keyword>
<dbReference type="Proteomes" id="UP000531216">
    <property type="component" value="Unassembled WGS sequence"/>
</dbReference>
<gene>
    <name evidence="7" type="ORF">GGR05_002326</name>
</gene>